<proteinExistence type="predicted"/>
<keyword evidence="2" id="KW-1185">Reference proteome</keyword>
<reference evidence="1 2" key="2">
    <citation type="journal article" date="2021" name="Curr. Genet.">
        <title>Genetic response to nitrogen starvation in the aggressive Eucalyptus foliar pathogen Teratosphaeria destructans.</title>
        <authorList>
            <person name="Havenga M."/>
            <person name="Wingfield B.D."/>
            <person name="Wingfield M.J."/>
            <person name="Dreyer L.L."/>
            <person name="Roets F."/>
            <person name="Aylward J."/>
        </authorList>
    </citation>
    <scope>NUCLEOTIDE SEQUENCE [LARGE SCALE GENOMIC DNA]</scope>
    <source>
        <strain evidence="1">CMW44962</strain>
    </source>
</reference>
<gene>
    <name evidence="1" type="ORF">Tdes44962_MAKER00049</name>
</gene>
<reference evidence="1 2" key="1">
    <citation type="journal article" date="2018" name="IMA Fungus">
        <title>IMA Genome-F 10: Nine draft genome sequences of Claviceps purpurea s.lat., including C. arundinis, C. humidiphila, and C. cf. spartinae, pseudomolecules for the pitch canker pathogen Fusarium circinatum, draft genome of Davidsoniella eucalypti, Grosmannia galeiformis, Quambalaria eucalypti, and Teratosphaeria destructans.</title>
        <authorList>
            <person name="Wingfield B.D."/>
            <person name="Liu M."/>
            <person name="Nguyen H.D."/>
            <person name="Lane F.A."/>
            <person name="Morgan S.W."/>
            <person name="De Vos L."/>
            <person name="Wilken P.M."/>
            <person name="Duong T.A."/>
            <person name="Aylward J."/>
            <person name="Coetzee M.P."/>
            <person name="Dadej K."/>
            <person name="De Beer Z.W."/>
            <person name="Findlay W."/>
            <person name="Havenga M."/>
            <person name="Kolarik M."/>
            <person name="Menzies J.G."/>
            <person name="Naidoo K."/>
            <person name="Pochopski O."/>
            <person name="Shoukouhi P."/>
            <person name="Santana Q.C."/>
            <person name="Seifert K.A."/>
            <person name="Soal N."/>
            <person name="Steenkamp E.T."/>
            <person name="Tatham C.T."/>
            <person name="van der Nest M.A."/>
            <person name="Wingfield M.J."/>
        </authorList>
    </citation>
    <scope>NUCLEOTIDE SEQUENCE [LARGE SCALE GENOMIC DNA]</scope>
    <source>
        <strain evidence="1">CMW44962</strain>
    </source>
</reference>
<dbReference type="EMBL" id="RIBY02000001">
    <property type="protein sequence ID" value="KAH9845839.1"/>
    <property type="molecule type" value="Genomic_DNA"/>
</dbReference>
<dbReference type="PANTHER" id="PTHR42085">
    <property type="entry name" value="F-BOX DOMAIN-CONTAINING PROTEIN"/>
    <property type="match status" value="1"/>
</dbReference>
<accession>A0A9W7W784</accession>
<evidence type="ECO:0000313" key="2">
    <source>
        <dbReference type="Proteomes" id="UP001138500"/>
    </source>
</evidence>
<protein>
    <recommendedName>
        <fullName evidence="3">F-box domain-containing protein</fullName>
    </recommendedName>
</protein>
<name>A0A9W7W784_9PEZI</name>
<dbReference type="InterPro" id="IPR038883">
    <property type="entry name" value="AN11006-like"/>
</dbReference>
<organism evidence="1 2">
    <name type="scientific">Teratosphaeria destructans</name>
    <dbReference type="NCBI Taxonomy" id="418781"/>
    <lineage>
        <taxon>Eukaryota</taxon>
        <taxon>Fungi</taxon>
        <taxon>Dikarya</taxon>
        <taxon>Ascomycota</taxon>
        <taxon>Pezizomycotina</taxon>
        <taxon>Dothideomycetes</taxon>
        <taxon>Dothideomycetidae</taxon>
        <taxon>Mycosphaerellales</taxon>
        <taxon>Teratosphaeriaceae</taxon>
        <taxon>Teratosphaeria</taxon>
    </lineage>
</organism>
<sequence length="333" mass="37950">MIVSVSPLLELPAELRIRIYEHALQHQRVLQRPLRASAWRTLPGDVANVSLLCTCKLVNEEAADVFCDLNSFRISYHHLCTCENRYPYPTFNAKRIRQLEVIDFMPRIDLPHLCDFCHDNGSGLLKSMTSLPRLTSLKVAFDDLWSFADFAPTILERLHESAGVHVTCDQVGRLVVHGLTSDVEIQLPVLHSAWLHLVESRRGHSKRAPRLPGEQSMQRALEYLQFEANTYERTSRMLKPFFASESHDEPLTLKFKGLPEESRRRADFTIALVGVMNDIFTDDGGSESIDWVDLDSFYYGGRWQFDEGVAGLVVEEKTSESPLDRSAMDESLE</sequence>
<dbReference type="AlphaFoldDB" id="A0A9W7W784"/>
<dbReference type="OrthoDB" id="62952at2759"/>
<dbReference type="PANTHER" id="PTHR42085:SF2">
    <property type="entry name" value="F-BOX DOMAIN-CONTAINING PROTEIN"/>
    <property type="match status" value="1"/>
</dbReference>
<comment type="caution">
    <text evidence="1">The sequence shown here is derived from an EMBL/GenBank/DDBJ whole genome shotgun (WGS) entry which is preliminary data.</text>
</comment>
<evidence type="ECO:0000313" key="1">
    <source>
        <dbReference type="EMBL" id="KAH9845839.1"/>
    </source>
</evidence>
<dbReference type="Proteomes" id="UP001138500">
    <property type="component" value="Unassembled WGS sequence"/>
</dbReference>
<evidence type="ECO:0008006" key="3">
    <source>
        <dbReference type="Google" id="ProtNLM"/>
    </source>
</evidence>